<gene>
    <name evidence="7" type="ORF">DZC52_02775</name>
</gene>
<dbReference type="RefSeq" id="WP_116649591.1">
    <property type="nucleotide sequence ID" value="NZ_QUZK01000014.1"/>
</dbReference>
<organism evidence="7 8">
    <name type="scientific">Wenzhouxiangella sediminis</name>
    <dbReference type="NCBI Taxonomy" id="1792836"/>
    <lineage>
        <taxon>Bacteria</taxon>
        <taxon>Pseudomonadati</taxon>
        <taxon>Pseudomonadota</taxon>
        <taxon>Gammaproteobacteria</taxon>
        <taxon>Chromatiales</taxon>
        <taxon>Wenzhouxiangellaceae</taxon>
        <taxon>Wenzhouxiangella</taxon>
    </lineage>
</organism>
<dbReference type="Pfam" id="PF02104">
    <property type="entry name" value="SURF1"/>
    <property type="match status" value="1"/>
</dbReference>
<evidence type="ECO:0000313" key="8">
    <source>
        <dbReference type="Proteomes" id="UP000260351"/>
    </source>
</evidence>
<dbReference type="EMBL" id="QUZK01000014">
    <property type="protein sequence ID" value="RFF31933.1"/>
    <property type="molecule type" value="Genomic_DNA"/>
</dbReference>
<accession>A0A3E1KBH9</accession>
<feature type="transmembrane region" description="Helical" evidence="6">
    <location>
        <begin position="213"/>
        <end position="232"/>
    </location>
</feature>
<keyword evidence="4 6" id="KW-1133">Transmembrane helix</keyword>
<dbReference type="PROSITE" id="PS50895">
    <property type="entry name" value="SURF1"/>
    <property type="match status" value="1"/>
</dbReference>
<dbReference type="AlphaFoldDB" id="A0A3E1KBH9"/>
<dbReference type="InterPro" id="IPR002994">
    <property type="entry name" value="Surf1/Shy1"/>
</dbReference>
<evidence type="ECO:0000256" key="3">
    <source>
        <dbReference type="ARBA" id="ARBA00022692"/>
    </source>
</evidence>
<evidence type="ECO:0000256" key="4">
    <source>
        <dbReference type="ARBA" id="ARBA00022989"/>
    </source>
</evidence>
<dbReference type="OrthoDB" id="9789940at2"/>
<keyword evidence="5 6" id="KW-0472">Membrane</keyword>
<sequence>MSRPSSFIIRSIPHLAAVLVILMCSRLAVWQFDRADEKRGLMQAWEQAGEIALGEPLPADATYAEVRATGTFEPSRNVLLDNQIRAGQAGVHVFTPFRPDGMERSWLVNRGWHPLASRQAPLPRVGVPETATSISGRLRSPPRVGRQLGEARPLDADNWPNLVTYLDLDRVEQALGSQLADRVILLDPAHPAHLTGDDWRPVNFGPDRHLAYAWQWITMAVAVFLIWVALTWRKIRKS</sequence>
<proteinExistence type="inferred from homology"/>
<comment type="similarity">
    <text evidence="2 6">Belongs to the SURF1 family.</text>
</comment>
<reference evidence="7 8" key="1">
    <citation type="submission" date="2018-08" db="EMBL/GenBank/DDBJ databases">
        <title>Wenzhouxiangella salilacus sp. nov., a novel bacterium isolated from a saline lake in Xinjiang Province, China.</title>
        <authorList>
            <person name="Han S."/>
        </authorList>
    </citation>
    <scope>NUCLEOTIDE SEQUENCE [LARGE SCALE GENOMIC DNA]</scope>
    <source>
        <strain evidence="7 8">XDB06</strain>
    </source>
</reference>
<name>A0A3E1KBH9_9GAMM</name>
<protein>
    <recommendedName>
        <fullName evidence="6">SURF1-like protein</fullName>
    </recommendedName>
</protein>
<feature type="transmembrane region" description="Helical" evidence="6">
    <location>
        <begin position="12"/>
        <end position="32"/>
    </location>
</feature>
<dbReference type="GO" id="GO:0005886">
    <property type="term" value="C:plasma membrane"/>
    <property type="evidence" value="ECO:0007669"/>
    <property type="project" value="UniProtKB-SubCell"/>
</dbReference>
<keyword evidence="6" id="KW-1003">Cell membrane</keyword>
<evidence type="ECO:0000256" key="5">
    <source>
        <dbReference type="ARBA" id="ARBA00023136"/>
    </source>
</evidence>
<comment type="caution">
    <text evidence="7">The sequence shown here is derived from an EMBL/GenBank/DDBJ whole genome shotgun (WGS) entry which is preliminary data.</text>
</comment>
<comment type="subcellular location">
    <subcellularLocation>
        <location evidence="6">Cell membrane</location>
        <topology evidence="6">Multi-pass membrane protein</topology>
    </subcellularLocation>
    <subcellularLocation>
        <location evidence="1">Membrane</location>
    </subcellularLocation>
</comment>
<dbReference type="Proteomes" id="UP000260351">
    <property type="component" value="Unassembled WGS sequence"/>
</dbReference>
<dbReference type="PANTHER" id="PTHR23427">
    <property type="entry name" value="SURFEIT LOCUS PROTEIN"/>
    <property type="match status" value="1"/>
</dbReference>
<evidence type="ECO:0000256" key="6">
    <source>
        <dbReference type="RuleBase" id="RU363076"/>
    </source>
</evidence>
<keyword evidence="8" id="KW-1185">Reference proteome</keyword>
<keyword evidence="3 6" id="KW-0812">Transmembrane</keyword>
<dbReference type="CDD" id="cd06662">
    <property type="entry name" value="SURF1"/>
    <property type="match status" value="1"/>
</dbReference>
<evidence type="ECO:0000256" key="1">
    <source>
        <dbReference type="ARBA" id="ARBA00004370"/>
    </source>
</evidence>
<dbReference type="PANTHER" id="PTHR23427:SF2">
    <property type="entry name" value="SURFEIT LOCUS PROTEIN 1"/>
    <property type="match status" value="1"/>
</dbReference>
<evidence type="ECO:0000256" key="2">
    <source>
        <dbReference type="ARBA" id="ARBA00007165"/>
    </source>
</evidence>
<evidence type="ECO:0000313" key="7">
    <source>
        <dbReference type="EMBL" id="RFF31933.1"/>
    </source>
</evidence>
<dbReference type="InterPro" id="IPR045214">
    <property type="entry name" value="Surf1/Surf4"/>
</dbReference>